<dbReference type="GO" id="GO:0004852">
    <property type="term" value="F:uroporphyrinogen-III synthase activity"/>
    <property type="evidence" value="ECO:0007669"/>
    <property type="project" value="InterPro"/>
</dbReference>
<dbReference type="InterPro" id="IPR036108">
    <property type="entry name" value="4pyrrol_syn_uPrphyn_synt_sf"/>
</dbReference>
<gene>
    <name evidence="2" type="ORF">METZ01_LOCUS303695</name>
</gene>
<protein>
    <recommendedName>
        <fullName evidence="1">Tetrapyrrole biosynthesis uroporphyrinogen III synthase domain-containing protein</fullName>
    </recommendedName>
</protein>
<evidence type="ECO:0000259" key="1">
    <source>
        <dbReference type="Pfam" id="PF02602"/>
    </source>
</evidence>
<evidence type="ECO:0000313" key="2">
    <source>
        <dbReference type="EMBL" id="SVC50841.1"/>
    </source>
</evidence>
<dbReference type="Pfam" id="PF02602">
    <property type="entry name" value="HEM4"/>
    <property type="match status" value="1"/>
</dbReference>
<dbReference type="AlphaFoldDB" id="A0A382MU19"/>
<accession>A0A382MU19</accession>
<dbReference type="Gene3D" id="3.40.50.10090">
    <property type="match status" value="1"/>
</dbReference>
<reference evidence="2" key="1">
    <citation type="submission" date="2018-05" db="EMBL/GenBank/DDBJ databases">
        <authorList>
            <person name="Lanie J.A."/>
            <person name="Ng W.-L."/>
            <person name="Kazmierczak K.M."/>
            <person name="Andrzejewski T.M."/>
            <person name="Davidsen T.M."/>
            <person name="Wayne K.J."/>
            <person name="Tettelin H."/>
            <person name="Glass J.I."/>
            <person name="Rusch D."/>
            <person name="Podicherti R."/>
            <person name="Tsui H.-C.T."/>
            <person name="Winkler M.E."/>
        </authorList>
    </citation>
    <scope>NUCLEOTIDE SEQUENCE</scope>
</reference>
<feature type="non-terminal residue" evidence="2">
    <location>
        <position position="116"/>
    </location>
</feature>
<dbReference type="EMBL" id="UINC01095062">
    <property type="protein sequence ID" value="SVC50841.1"/>
    <property type="molecule type" value="Genomic_DNA"/>
</dbReference>
<dbReference type="InterPro" id="IPR003754">
    <property type="entry name" value="4pyrrol_synth_uPrphyn_synth"/>
</dbReference>
<feature type="domain" description="Tetrapyrrole biosynthesis uroporphyrinogen III synthase" evidence="1">
    <location>
        <begin position="15"/>
        <end position="111"/>
    </location>
</feature>
<name>A0A382MU19_9ZZZZ</name>
<sequence>MRLILTRQRSDSEILAQRLTALDHSVLIEPMLTIHPCPDTKLELDEAAAILLTSANGARALACHTADRQLPVLCVGDATAHAAQDAGFKYISSANGDATALVALARQRVNPSDGAL</sequence>
<proteinExistence type="predicted"/>
<organism evidence="2">
    <name type="scientific">marine metagenome</name>
    <dbReference type="NCBI Taxonomy" id="408172"/>
    <lineage>
        <taxon>unclassified sequences</taxon>
        <taxon>metagenomes</taxon>
        <taxon>ecological metagenomes</taxon>
    </lineage>
</organism>
<dbReference type="SUPFAM" id="SSF69618">
    <property type="entry name" value="HemD-like"/>
    <property type="match status" value="1"/>
</dbReference>
<dbReference type="GO" id="GO:0033014">
    <property type="term" value="P:tetrapyrrole biosynthetic process"/>
    <property type="evidence" value="ECO:0007669"/>
    <property type="project" value="InterPro"/>
</dbReference>